<dbReference type="RefSeq" id="WP_093055993.1">
    <property type="nucleotide sequence ID" value="NZ_FOGT01000026.1"/>
</dbReference>
<evidence type="ECO:0000313" key="3">
    <source>
        <dbReference type="Proteomes" id="UP000198571"/>
    </source>
</evidence>
<gene>
    <name evidence="2" type="ORF">SAMN05518684_12629</name>
</gene>
<dbReference type="EMBL" id="FOGT01000026">
    <property type="protein sequence ID" value="SES41582.1"/>
    <property type="molecule type" value="Genomic_DNA"/>
</dbReference>
<keyword evidence="3" id="KW-1185">Reference proteome</keyword>
<dbReference type="STRING" id="1601833.SAMN05518684_12629"/>
<protein>
    <submittedName>
        <fullName evidence="2">Uncharacterized protein</fullName>
    </submittedName>
</protein>
<evidence type="ECO:0000256" key="1">
    <source>
        <dbReference type="SAM" id="Phobius"/>
    </source>
</evidence>
<sequence length="115" mass="12996">MKKSLGFLLELTRIIFTIFLVLLAFSLVNSFILGLIGGLGQFEGTWTIVVYFFMQTGGLFLLITLLYRNKLQFSGWYNSENQKPFSKKMTRRLLIISLAAVAGSYAILIAYIAIN</sequence>
<feature type="transmembrane region" description="Helical" evidence="1">
    <location>
        <begin position="48"/>
        <end position="67"/>
    </location>
</feature>
<accession>A0A1H9X617</accession>
<dbReference type="AlphaFoldDB" id="A0A1H9X617"/>
<name>A0A1H9X617_9BACI</name>
<reference evidence="3" key="1">
    <citation type="submission" date="2016-10" db="EMBL/GenBank/DDBJ databases">
        <authorList>
            <person name="Varghese N."/>
            <person name="Submissions S."/>
        </authorList>
    </citation>
    <scope>NUCLEOTIDE SEQUENCE [LARGE SCALE GENOMIC DNA]</scope>
    <source>
        <strain evidence="3">S9</strain>
    </source>
</reference>
<keyword evidence="1" id="KW-0472">Membrane</keyword>
<proteinExistence type="predicted"/>
<keyword evidence="1" id="KW-1133">Transmembrane helix</keyword>
<feature type="transmembrane region" description="Helical" evidence="1">
    <location>
        <begin position="12"/>
        <end position="36"/>
    </location>
</feature>
<keyword evidence="1" id="KW-0812">Transmembrane</keyword>
<feature type="transmembrane region" description="Helical" evidence="1">
    <location>
        <begin position="93"/>
        <end position="114"/>
    </location>
</feature>
<dbReference type="Proteomes" id="UP000198571">
    <property type="component" value="Unassembled WGS sequence"/>
</dbReference>
<evidence type="ECO:0000313" key="2">
    <source>
        <dbReference type="EMBL" id="SES41582.1"/>
    </source>
</evidence>
<dbReference type="OrthoDB" id="2428268at2"/>
<organism evidence="2 3">
    <name type="scientific">Salipaludibacillus aurantiacus</name>
    <dbReference type="NCBI Taxonomy" id="1601833"/>
    <lineage>
        <taxon>Bacteria</taxon>
        <taxon>Bacillati</taxon>
        <taxon>Bacillota</taxon>
        <taxon>Bacilli</taxon>
        <taxon>Bacillales</taxon>
        <taxon>Bacillaceae</taxon>
    </lineage>
</organism>